<dbReference type="EMBL" id="CP084204">
    <property type="protein sequence ID" value="UZX20055.1"/>
    <property type="molecule type" value="Genomic_DNA"/>
</dbReference>
<dbReference type="CDD" id="cd04301">
    <property type="entry name" value="NAT_SF"/>
    <property type="match status" value="1"/>
</dbReference>
<proteinExistence type="predicted"/>
<name>A0ABY6QQH9_9ACTN</name>
<dbReference type="InterPro" id="IPR016181">
    <property type="entry name" value="Acyl_CoA_acyltransferase"/>
</dbReference>
<gene>
    <name evidence="4" type="ORF">LDH80_04700</name>
</gene>
<keyword evidence="1" id="KW-0808">Transferase</keyword>
<dbReference type="InterPro" id="IPR000182">
    <property type="entry name" value="GNAT_dom"/>
</dbReference>
<dbReference type="Proteomes" id="UP001164506">
    <property type="component" value="Chromosome"/>
</dbReference>
<dbReference type="RefSeq" id="WP_267258172.1">
    <property type="nucleotide sequence ID" value="NZ_CP084204.1"/>
</dbReference>
<dbReference type="InterPro" id="IPR050832">
    <property type="entry name" value="Bact_Acetyltransf"/>
</dbReference>
<reference evidence="4" key="1">
    <citation type="submission" date="2021-09" db="EMBL/GenBank/DDBJ databases">
        <title>Complete genome sequence and metabolic characterization of Streptomyces tanashiensis DSM 731 the producer of antibacterial Kalafungin and diverse secondary metabolites.</title>
        <authorList>
            <person name="Abbasi M.N."/>
            <person name="Anwar M.N."/>
            <person name="Alam K."/>
            <person name="Shoaib M."/>
            <person name="Lin Z."/>
            <person name="Hayat M."/>
            <person name="Ali M.I."/>
            <person name="Malik H.M.T."/>
            <person name="Ahmed I."/>
            <person name="Li A."/>
            <person name="Hailong Wang H."/>
            <person name="Zhang Y."/>
        </authorList>
    </citation>
    <scope>NUCLEOTIDE SEQUENCE</scope>
    <source>
        <strain evidence="4">Kala</strain>
    </source>
</reference>
<evidence type="ECO:0000313" key="4">
    <source>
        <dbReference type="EMBL" id="UZX20055.1"/>
    </source>
</evidence>
<organism evidence="4 5">
    <name type="scientific">Streptomyces tanashiensis</name>
    <dbReference type="NCBI Taxonomy" id="67367"/>
    <lineage>
        <taxon>Bacteria</taxon>
        <taxon>Bacillati</taxon>
        <taxon>Actinomycetota</taxon>
        <taxon>Actinomycetes</taxon>
        <taxon>Kitasatosporales</taxon>
        <taxon>Streptomycetaceae</taxon>
        <taxon>Streptomyces</taxon>
    </lineage>
</organism>
<dbReference type="Pfam" id="PF00583">
    <property type="entry name" value="Acetyltransf_1"/>
    <property type="match status" value="1"/>
</dbReference>
<dbReference type="PANTHER" id="PTHR43877">
    <property type="entry name" value="AMINOALKYLPHOSPHONATE N-ACETYLTRANSFERASE-RELATED-RELATED"/>
    <property type="match status" value="1"/>
</dbReference>
<sequence>MLTPRPFLPSDMPRVQETVAEWIATAGRDAYDHVGELPHRVYDNLRGGPPVGDLVHVWEHRGEHGHERRIGGVTICLRFGSAFDAFCAPELRGTDSERAMLTFAADTTARHMADDEEYVLTDLFETDTTRGRLLNELGFTFFRVWDDVNTRDLTGLPPVVVPEGFTVRAATLADADALAEARNASFGSDWTGAAYRDGMMTRPGYDPAGEIVAEAPDGRIGAYTVHWVDERNGLGHFEPVGTHEAFRRRGLARAVMAESMRRMAELGLRRVTVNHNAENLPAAQLYGSLGFTLECRTHGYRRAKGQDSMSR</sequence>
<dbReference type="GeneID" id="95598718"/>
<evidence type="ECO:0000256" key="2">
    <source>
        <dbReference type="ARBA" id="ARBA00023315"/>
    </source>
</evidence>
<protein>
    <submittedName>
        <fullName evidence="4">GNAT family N-acetyltransferase</fullName>
    </submittedName>
</protein>
<dbReference type="Gene3D" id="3.40.630.30">
    <property type="match status" value="1"/>
</dbReference>
<evidence type="ECO:0000313" key="5">
    <source>
        <dbReference type="Proteomes" id="UP001164506"/>
    </source>
</evidence>
<feature type="domain" description="N-acetyltransferase" evidence="3">
    <location>
        <begin position="165"/>
        <end position="311"/>
    </location>
</feature>
<dbReference type="PROSITE" id="PS51186">
    <property type="entry name" value="GNAT"/>
    <property type="match status" value="1"/>
</dbReference>
<keyword evidence="5" id="KW-1185">Reference proteome</keyword>
<keyword evidence="2" id="KW-0012">Acyltransferase</keyword>
<evidence type="ECO:0000259" key="3">
    <source>
        <dbReference type="PROSITE" id="PS51186"/>
    </source>
</evidence>
<accession>A0ABY6QQH9</accession>
<evidence type="ECO:0000256" key="1">
    <source>
        <dbReference type="ARBA" id="ARBA00022679"/>
    </source>
</evidence>
<dbReference type="SUPFAM" id="SSF55729">
    <property type="entry name" value="Acyl-CoA N-acyltransferases (Nat)"/>
    <property type="match status" value="1"/>
</dbReference>